<comment type="similarity">
    <text evidence="1">Belongs to the 'phage' integrase family.</text>
</comment>
<dbReference type="PROSITE" id="PS51898">
    <property type="entry name" value="TYR_RECOMBINASE"/>
    <property type="match status" value="1"/>
</dbReference>
<dbReference type="PANTHER" id="PTHR30349">
    <property type="entry name" value="PHAGE INTEGRASE-RELATED"/>
    <property type="match status" value="1"/>
</dbReference>
<dbReference type="GO" id="GO:0003677">
    <property type="term" value="F:DNA binding"/>
    <property type="evidence" value="ECO:0007669"/>
    <property type="project" value="UniProtKB-KW"/>
</dbReference>
<sequence length="344" mass="37915">MAEPTVDQAGVQAARLLLERMGISPNDLVAGAPVRPEAPTFADYVPVVAASISPGLLRAYGTYWDRAVKRWGERRIDQVSASDIRTLIADIKANRVQRRNGRGGRSAEEHTIAALRCLYRRATADGFMSELENPALKVAKPKRLPTTRRALPDSRLAEINEVATSSGDDPALDGLLIRLHVETACRRGGALALRPMDLDAEQCLILLREKGGTFRWQPVSPTLMRHLQAHAVERGAAQSGQLLRYRNRQPITYRRYDHLWVRIGARLPWVAAQQISVHWLRHTTLTWVERNFGYAVARGYAGHAETTSGDVGATAGYVRASMNELADALSALTGEPHPLASVRA</sequence>
<dbReference type="GO" id="GO:0006310">
    <property type="term" value="P:DNA recombination"/>
    <property type="evidence" value="ECO:0007669"/>
    <property type="project" value="UniProtKB-KW"/>
</dbReference>
<evidence type="ECO:0000313" key="6">
    <source>
        <dbReference type="Proteomes" id="UP000677082"/>
    </source>
</evidence>
<dbReference type="InterPro" id="IPR050090">
    <property type="entry name" value="Tyrosine_recombinase_XerCD"/>
</dbReference>
<dbReference type="InterPro" id="IPR013762">
    <property type="entry name" value="Integrase-like_cat_sf"/>
</dbReference>
<dbReference type="CDD" id="cd00397">
    <property type="entry name" value="DNA_BRE_C"/>
    <property type="match status" value="1"/>
</dbReference>
<evidence type="ECO:0000256" key="3">
    <source>
        <dbReference type="ARBA" id="ARBA00023172"/>
    </source>
</evidence>
<keyword evidence="6" id="KW-1185">Reference proteome</keyword>
<dbReference type="SUPFAM" id="SSF56349">
    <property type="entry name" value="DNA breaking-rejoining enzymes"/>
    <property type="match status" value="1"/>
</dbReference>
<dbReference type="InterPro" id="IPR010998">
    <property type="entry name" value="Integrase_recombinase_N"/>
</dbReference>
<evidence type="ECO:0000256" key="2">
    <source>
        <dbReference type="ARBA" id="ARBA00023125"/>
    </source>
</evidence>
<keyword evidence="3" id="KW-0233">DNA recombination</keyword>
<feature type="domain" description="Tyr recombinase" evidence="4">
    <location>
        <begin position="146"/>
        <end position="330"/>
    </location>
</feature>
<dbReference type="Pfam" id="PF00589">
    <property type="entry name" value="Phage_integrase"/>
    <property type="match status" value="1"/>
</dbReference>
<dbReference type="InterPro" id="IPR011010">
    <property type="entry name" value="DNA_brk_join_enz"/>
</dbReference>
<dbReference type="AlphaFoldDB" id="A0A919TDP4"/>
<evidence type="ECO:0000313" key="5">
    <source>
        <dbReference type="EMBL" id="GIM93192.1"/>
    </source>
</evidence>
<reference evidence="5 6" key="1">
    <citation type="submission" date="2021-03" db="EMBL/GenBank/DDBJ databases">
        <title>Whole genome shotgun sequence of Actinoplanes toevensis NBRC 105298.</title>
        <authorList>
            <person name="Komaki H."/>
            <person name="Tamura T."/>
        </authorList>
    </citation>
    <scope>NUCLEOTIDE SEQUENCE [LARGE SCALE GENOMIC DNA]</scope>
    <source>
        <strain evidence="5 6">NBRC 105298</strain>
    </source>
</reference>
<name>A0A919TDP4_9ACTN</name>
<gene>
    <name evidence="5" type="ORF">Ato02nite_049850</name>
</gene>
<organism evidence="5 6">
    <name type="scientific">Paractinoplanes toevensis</name>
    <dbReference type="NCBI Taxonomy" id="571911"/>
    <lineage>
        <taxon>Bacteria</taxon>
        <taxon>Bacillati</taxon>
        <taxon>Actinomycetota</taxon>
        <taxon>Actinomycetes</taxon>
        <taxon>Micromonosporales</taxon>
        <taxon>Micromonosporaceae</taxon>
        <taxon>Paractinoplanes</taxon>
    </lineage>
</organism>
<protein>
    <recommendedName>
        <fullName evidence="4">Tyr recombinase domain-containing protein</fullName>
    </recommendedName>
</protein>
<dbReference type="RefSeq" id="WP_213009021.1">
    <property type="nucleotide sequence ID" value="NZ_BOQN01000064.1"/>
</dbReference>
<dbReference type="EMBL" id="BOQN01000064">
    <property type="protein sequence ID" value="GIM93192.1"/>
    <property type="molecule type" value="Genomic_DNA"/>
</dbReference>
<dbReference type="GO" id="GO:0015074">
    <property type="term" value="P:DNA integration"/>
    <property type="evidence" value="ECO:0007669"/>
    <property type="project" value="InterPro"/>
</dbReference>
<accession>A0A919TDP4</accession>
<dbReference type="Gene3D" id="1.10.150.130">
    <property type="match status" value="1"/>
</dbReference>
<dbReference type="PANTHER" id="PTHR30349:SF41">
    <property type="entry name" value="INTEGRASE_RECOMBINASE PROTEIN MJ0367-RELATED"/>
    <property type="match status" value="1"/>
</dbReference>
<keyword evidence="2" id="KW-0238">DNA-binding</keyword>
<dbReference type="Gene3D" id="1.10.443.10">
    <property type="entry name" value="Intergrase catalytic core"/>
    <property type="match status" value="1"/>
</dbReference>
<evidence type="ECO:0000259" key="4">
    <source>
        <dbReference type="PROSITE" id="PS51898"/>
    </source>
</evidence>
<dbReference type="Proteomes" id="UP000677082">
    <property type="component" value="Unassembled WGS sequence"/>
</dbReference>
<proteinExistence type="inferred from homology"/>
<comment type="caution">
    <text evidence="5">The sequence shown here is derived from an EMBL/GenBank/DDBJ whole genome shotgun (WGS) entry which is preliminary data.</text>
</comment>
<evidence type="ECO:0000256" key="1">
    <source>
        <dbReference type="ARBA" id="ARBA00008857"/>
    </source>
</evidence>
<dbReference type="InterPro" id="IPR002104">
    <property type="entry name" value="Integrase_catalytic"/>
</dbReference>